<accession>A0A378LPF9</accession>
<feature type="compositionally biased region" description="Low complexity" evidence="1">
    <location>
        <begin position="184"/>
        <end position="199"/>
    </location>
</feature>
<feature type="compositionally biased region" description="Low complexity" evidence="1">
    <location>
        <begin position="207"/>
        <end position="223"/>
    </location>
</feature>
<dbReference type="RefSeq" id="WP_031567678.1">
    <property type="nucleotide sequence ID" value="NZ_CAAAIS010000007.1"/>
</dbReference>
<organism evidence="2 3">
    <name type="scientific">Legionella wadsworthii</name>
    <dbReference type="NCBI Taxonomy" id="28088"/>
    <lineage>
        <taxon>Bacteria</taxon>
        <taxon>Pseudomonadati</taxon>
        <taxon>Pseudomonadota</taxon>
        <taxon>Gammaproteobacteria</taxon>
        <taxon>Legionellales</taxon>
        <taxon>Legionellaceae</taxon>
        <taxon>Legionella</taxon>
    </lineage>
</organism>
<evidence type="ECO:0000313" key="3">
    <source>
        <dbReference type="Proteomes" id="UP000255297"/>
    </source>
</evidence>
<evidence type="ECO:0000256" key="1">
    <source>
        <dbReference type="SAM" id="MobiDB-lite"/>
    </source>
</evidence>
<protein>
    <submittedName>
        <fullName evidence="2">Uncharacterized protein</fullName>
    </submittedName>
</protein>
<sequence length="250" mass="26894">MPKDLYVSFGINSKTRTLAISLAHDSKVNSKLNIRTMLHSDKRAVATEMEFLGVPISGASTTIAEILSSIREKIPPESYNKVELYSDVNLIEGGVVTPIFLTTDIQNIFKKPLKMTLFSGTSSTVDAARDIFLSESNRKLLGEDPSLVHINLLVKGAKMSRPIYPLQPDLSPVSPSASTEHRSSPSTPSSPGTPLSPDTPLSPEPSPVSSENEGSPVSPSSPVKFSLFGDSGKEIKTEEEKSESNPSTKP</sequence>
<keyword evidence="3" id="KW-1185">Reference proteome</keyword>
<reference evidence="2 3" key="1">
    <citation type="submission" date="2018-06" db="EMBL/GenBank/DDBJ databases">
        <authorList>
            <consortium name="Pathogen Informatics"/>
            <person name="Doyle S."/>
        </authorList>
    </citation>
    <scope>NUCLEOTIDE SEQUENCE [LARGE SCALE GENOMIC DNA]</scope>
    <source>
        <strain evidence="2 3">NCTC11532</strain>
    </source>
</reference>
<dbReference type="AlphaFoldDB" id="A0A378LPF9"/>
<proteinExistence type="predicted"/>
<feature type="compositionally biased region" description="Basic and acidic residues" evidence="1">
    <location>
        <begin position="231"/>
        <end position="243"/>
    </location>
</feature>
<name>A0A378LPF9_9GAMM</name>
<dbReference type="EMBL" id="UGPB01000001">
    <property type="protein sequence ID" value="STY28816.1"/>
    <property type="molecule type" value="Genomic_DNA"/>
</dbReference>
<evidence type="ECO:0000313" key="2">
    <source>
        <dbReference type="EMBL" id="STY28816.1"/>
    </source>
</evidence>
<dbReference type="Proteomes" id="UP000255297">
    <property type="component" value="Unassembled WGS sequence"/>
</dbReference>
<gene>
    <name evidence="2" type="ORF">NCTC11532_00993</name>
</gene>
<feature type="region of interest" description="Disordered" evidence="1">
    <location>
        <begin position="165"/>
        <end position="250"/>
    </location>
</feature>